<evidence type="ECO:0000256" key="1">
    <source>
        <dbReference type="SAM" id="MobiDB-lite"/>
    </source>
</evidence>
<dbReference type="Gene3D" id="3.30.420.10">
    <property type="entry name" value="Ribonuclease H-like superfamily/Ribonuclease H"/>
    <property type="match status" value="1"/>
</dbReference>
<name>A0A917XQK6_9ACTN</name>
<organism evidence="3 4">
    <name type="scientific">Streptomyces fuscichromogenes</name>
    <dbReference type="NCBI Taxonomy" id="1324013"/>
    <lineage>
        <taxon>Bacteria</taxon>
        <taxon>Bacillati</taxon>
        <taxon>Actinomycetota</taxon>
        <taxon>Actinomycetes</taxon>
        <taxon>Kitasatosporales</taxon>
        <taxon>Streptomycetaceae</taxon>
        <taxon>Streptomyces</taxon>
    </lineage>
</organism>
<comment type="caution">
    <text evidence="3">The sequence shown here is derived from an EMBL/GenBank/DDBJ whole genome shotgun (WGS) entry which is preliminary data.</text>
</comment>
<gene>
    <name evidence="3" type="ORF">GCM10011578_098270</name>
</gene>
<dbReference type="PROSITE" id="PS50994">
    <property type="entry name" value="INTEGRASE"/>
    <property type="match status" value="1"/>
</dbReference>
<dbReference type="InterPro" id="IPR015378">
    <property type="entry name" value="Transposase-like_Mu_C"/>
</dbReference>
<dbReference type="AlphaFoldDB" id="A0A917XQK6"/>
<feature type="domain" description="Integrase catalytic" evidence="2">
    <location>
        <begin position="156"/>
        <end position="353"/>
    </location>
</feature>
<sequence>MHDEGAARAGGGLPAASRTALRGPAVRRLLALRAGKGLTAGHVRVAADALGVSERTVWRWLAAAENDEAAAADPGARSRAGTRFAITSEVRGLLALWKGNVRAVHRELVLRAARQSPPGDAPSLTTLHRAIRRDLTPGERAGLAGGERAARRHDVFLARPRGWRNQVWETDHVQAPVLVDVDGRARRPWITWFTDCATNAVTGVAVTPGDPSRESVLAALRSAVLREEPYGPFGGLPEKVRVDRGKDFLSRTVTAAFDLLDVTVEDLPAYTPHLKGTVEGLNRAVESMFLAALPGYARQPRPGKRASRPKDEVLLGFEDFTARLLDWTLWWNTEHCPAPLRGRTPLEAWQGDPTPLRDVPAADLWTFTLEDAGTRTLTTRGIRFRRRDYAGPWMTGQAGIQVRVRFMPHHDHRIEVYHAATGRYLGPADLADQATDEQVSAVRRARAARARRLKKDLEASQRERYAAVNQPEAPQRLGALPTVQAEAELAQAAGTDLSDLAMPDLIPPAAPPADWRTPASLAALTTPGSPVPHPPVPYPADRDGAFVPDGRDGRAAPPTTDEDGDAS</sequence>
<dbReference type="GO" id="GO:0015074">
    <property type="term" value="P:DNA integration"/>
    <property type="evidence" value="ECO:0007669"/>
    <property type="project" value="InterPro"/>
</dbReference>
<evidence type="ECO:0000313" key="4">
    <source>
        <dbReference type="Proteomes" id="UP000653411"/>
    </source>
</evidence>
<dbReference type="Pfam" id="PF13551">
    <property type="entry name" value="HTH_29"/>
    <property type="match status" value="1"/>
</dbReference>
<proteinExistence type="predicted"/>
<feature type="compositionally biased region" description="Pro residues" evidence="1">
    <location>
        <begin position="529"/>
        <end position="538"/>
    </location>
</feature>
<dbReference type="InterPro" id="IPR036397">
    <property type="entry name" value="RNaseH_sf"/>
</dbReference>
<evidence type="ECO:0000259" key="2">
    <source>
        <dbReference type="PROSITE" id="PS50994"/>
    </source>
</evidence>
<feature type="compositionally biased region" description="Basic and acidic residues" evidence="1">
    <location>
        <begin position="540"/>
        <end position="554"/>
    </location>
</feature>
<keyword evidence="4" id="KW-1185">Reference proteome</keyword>
<reference evidence="3" key="2">
    <citation type="submission" date="2020-09" db="EMBL/GenBank/DDBJ databases">
        <authorList>
            <person name="Sun Q."/>
            <person name="Zhou Y."/>
        </authorList>
    </citation>
    <scope>NUCLEOTIDE SEQUENCE</scope>
    <source>
        <strain evidence="3">CGMCC 4.7110</strain>
    </source>
</reference>
<dbReference type="Proteomes" id="UP000653411">
    <property type="component" value="Unassembled WGS sequence"/>
</dbReference>
<accession>A0A917XQK6</accession>
<dbReference type="SUPFAM" id="SSF53098">
    <property type="entry name" value="Ribonuclease H-like"/>
    <property type="match status" value="1"/>
</dbReference>
<dbReference type="GO" id="GO:0003676">
    <property type="term" value="F:nucleic acid binding"/>
    <property type="evidence" value="ECO:0007669"/>
    <property type="project" value="InterPro"/>
</dbReference>
<protein>
    <recommendedName>
        <fullName evidence="2">Integrase catalytic domain-containing protein</fullName>
    </recommendedName>
</protein>
<reference evidence="3" key="1">
    <citation type="journal article" date="2014" name="Int. J. Syst. Evol. Microbiol.">
        <title>Complete genome sequence of Corynebacterium casei LMG S-19264T (=DSM 44701T), isolated from a smear-ripened cheese.</title>
        <authorList>
            <consortium name="US DOE Joint Genome Institute (JGI-PGF)"/>
            <person name="Walter F."/>
            <person name="Albersmeier A."/>
            <person name="Kalinowski J."/>
            <person name="Ruckert C."/>
        </authorList>
    </citation>
    <scope>NUCLEOTIDE SEQUENCE</scope>
    <source>
        <strain evidence="3">CGMCC 4.7110</strain>
    </source>
</reference>
<dbReference type="Pfam" id="PF09299">
    <property type="entry name" value="Mu-transpos_C"/>
    <property type="match status" value="1"/>
</dbReference>
<dbReference type="EMBL" id="BMML01000049">
    <property type="protein sequence ID" value="GGN45888.1"/>
    <property type="molecule type" value="Genomic_DNA"/>
</dbReference>
<dbReference type="InterPro" id="IPR001584">
    <property type="entry name" value="Integrase_cat-core"/>
</dbReference>
<evidence type="ECO:0000313" key="3">
    <source>
        <dbReference type="EMBL" id="GGN45888.1"/>
    </source>
</evidence>
<feature type="region of interest" description="Disordered" evidence="1">
    <location>
        <begin position="501"/>
        <end position="567"/>
    </location>
</feature>
<dbReference type="InterPro" id="IPR012337">
    <property type="entry name" value="RNaseH-like_sf"/>
</dbReference>